<gene>
    <name evidence="3" type="ORF">CJ305_17470</name>
</gene>
<comment type="caution">
    <text evidence="3">The sequence shown here is derived from an EMBL/GenBank/DDBJ whole genome shotgun (WGS) entry which is preliminary data.</text>
</comment>
<evidence type="ECO:0000259" key="2">
    <source>
        <dbReference type="Pfam" id="PF11396"/>
    </source>
</evidence>
<dbReference type="EMBL" id="NQXA01000024">
    <property type="protein sequence ID" value="PHQ27921.1"/>
    <property type="molecule type" value="Genomic_DNA"/>
</dbReference>
<name>A0A2G1VMD3_9FLAO</name>
<sequence>MNTSKKFFRIVLLSLIFIGGGMFTATAQSDIKELSEEAIEFSDLPKAVQDAFKNSEYAEWEIEEVEKVETNMGTMYELEVENENETYFELYFSPKGELVLKREESHSDGDDDHR</sequence>
<dbReference type="InterPro" id="IPR021533">
    <property type="entry name" value="PepSY-like"/>
</dbReference>
<protein>
    <recommendedName>
        <fullName evidence="2">Putative beta-lactamase-inhibitor-like PepSY-like domain-containing protein</fullName>
    </recommendedName>
</protein>
<feature type="signal peptide" evidence="1">
    <location>
        <begin position="1"/>
        <end position="27"/>
    </location>
</feature>
<evidence type="ECO:0000313" key="4">
    <source>
        <dbReference type="Proteomes" id="UP000229433"/>
    </source>
</evidence>
<dbReference type="Pfam" id="PF11396">
    <property type="entry name" value="PepSY_like"/>
    <property type="match status" value="1"/>
</dbReference>
<dbReference type="RefSeq" id="WP_099647595.1">
    <property type="nucleotide sequence ID" value="NZ_KZ319304.1"/>
</dbReference>
<keyword evidence="4" id="KW-1185">Reference proteome</keyword>
<dbReference type="Gene3D" id="3.10.450.360">
    <property type="match status" value="1"/>
</dbReference>
<dbReference type="AlphaFoldDB" id="A0A2G1VMD3"/>
<proteinExistence type="predicted"/>
<accession>A0A2G1VMD3</accession>
<evidence type="ECO:0000256" key="1">
    <source>
        <dbReference type="SAM" id="SignalP"/>
    </source>
</evidence>
<dbReference type="Proteomes" id="UP000229433">
    <property type="component" value="Unassembled WGS sequence"/>
</dbReference>
<feature type="domain" description="Putative beta-lactamase-inhibitor-like PepSY-like" evidence="2">
    <location>
        <begin position="36"/>
        <end position="98"/>
    </location>
</feature>
<dbReference type="SUPFAM" id="SSF160574">
    <property type="entry name" value="BT0923-like"/>
    <property type="match status" value="1"/>
</dbReference>
<keyword evidence="1" id="KW-0732">Signal</keyword>
<organism evidence="3 4">
    <name type="scientific">Leeuwenhoekiella nanhaiensis</name>
    <dbReference type="NCBI Taxonomy" id="1655491"/>
    <lineage>
        <taxon>Bacteria</taxon>
        <taxon>Pseudomonadati</taxon>
        <taxon>Bacteroidota</taxon>
        <taxon>Flavobacteriia</taxon>
        <taxon>Flavobacteriales</taxon>
        <taxon>Flavobacteriaceae</taxon>
        <taxon>Leeuwenhoekiella</taxon>
    </lineage>
</organism>
<evidence type="ECO:0000313" key="3">
    <source>
        <dbReference type="EMBL" id="PHQ27921.1"/>
    </source>
</evidence>
<dbReference type="OrthoDB" id="668972at2"/>
<reference evidence="3 4" key="1">
    <citation type="submission" date="2017-08" db="EMBL/GenBank/DDBJ databases">
        <title>The whole genome shortgun sequences of strain Leeuwenhoekiella nanhaiensis G18 from the South China Sea.</title>
        <authorList>
            <person name="Liu Q."/>
        </authorList>
    </citation>
    <scope>NUCLEOTIDE SEQUENCE [LARGE SCALE GENOMIC DNA]</scope>
    <source>
        <strain evidence="3 4">G18</strain>
    </source>
</reference>
<feature type="chain" id="PRO_5013558442" description="Putative beta-lactamase-inhibitor-like PepSY-like domain-containing protein" evidence="1">
    <location>
        <begin position="28"/>
        <end position="114"/>
    </location>
</feature>